<dbReference type="HOGENOM" id="CLU_2530742_0_0_1"/>
<reference evidence="2" key="3">
    <citation type="submission" date="2015-04" db="UniProtKB">
        <authorList>
            <consortium name="EnsemblPlants"/>
        </authorList>
    </citation>
    <scope>IDENTIFICATION</scope>
</reference>
<feature type="compositionally biased region" description="Low complexity" evidence="1">
    <location>
        <begin position="71"/>
        <end position="84"/>
    </location>
</feature>
<evidence type="ECO:0000313" key="2">
    <source>
        <dbReference type="EnsemblPlants" id="LPERR05G01240.2"/>
    </source>
</evidence>
<feature type="compositionally biased region" description="Basic and acidic residues" evidence="1">
    <location>
        <begin position="54"/>
        <end position="63"/>
    </location>
</feature>
<keyword evidence="3" id="KW-1185">Reference proteome</keyword>
<reference evidence="3" key="2">
    <citation type="submission" date="2013-12" db="EMBL/GenBank/DDBJ databases">
        <authorList>
            <person name="Yu Y."/>
            <person name="Lee S."/>
            <person name="de Baynast K."/>
            <person name="Wissotski M."/>
            <person name="Liu L."/>
            <person name="Talag J."/>
            <person name="Goicoechea J."/>
            <person name="Angelova A."/>
            <person name="Jetty R."/>
            <person name="Kudrna D."/>
            <person name="Golser W."/>
            <person name="Rivera L."/>
            <person name="Zhang J."/>
            <person name="Wing R."/>
        </authorList>
    </citation>
    <scope>NUCLEOTIDE SEQUENCE</scope>
</reference>
<dbReference type="EnsemblPlants" id="LPERR05G01240.2">
    <property type="protein sequence ID" value="LPERR05G01240.2"/>
    <property type="gene ID" value="LPERR05G01240"/>
</dbReference>
<dbReference type="AlphaFoldDB" id="A0A0D9WC47"/>
<organism evidence="2 3">
    <name type="scientific">Leersia perrieri</name>
    <dbReference type="NCBI Taxonomy" id="77586"/>
    <lineage>
        <taxon>Eukaryota</taxon>
        <taxon>Viridiplantae</taxon>
        <taxon>Streptophyta</taxon>
        <taxon>Embryophyta</taxon>
        <taxon>Tracheophyta</taxon>
        <taxon>Spermatophyta</taxon>
        <taxon>Magnoliopsida</taxon>
        <taxon>Liliopsida</taxon>
        <taxon>Poales</taxon>
        <taxon>Poaceae</taxon>
        <taxon>BOP clade</taxon>
        <taxon>Oryzoideae</taxon>
        <taxon>Oryzeae</taxon>
        <taxon>Oryzinae</taxon>
        <taxon>Leersia</taxon>
    </lineage>
</organism>
<sequence length="84" mass="9484">MAVTRHGRFRAYPFHPHPPGGAHASVTPTGGLDSTRARARRGLLFLLYRRRHRPQDFYRRNQSPDRPPPKSSGFASSKSSESLD</sequence>
<evidence type="ECO:0000313" key="3">
    <source>
        <dbReference type="Proteomes" id="UP000032180"/>
    </source>
</evidence>
<reference evidence="2 3" key="1">
    <citation type="submission" date="2012-08" db="EMBL/GenBank/DDBJ databases">
        <title>Oryza genome evolution.</title>
        <authorList>
            <person name="Wing R.A."/>
        </authorList>
    </citation>
    <scope>NUCLEOTIDE SEQUENCE</scope>
</reference>
<feature type="region of interest" description="Disordered" evidence="1">
    <location>
        <begin position="1"/>
        <end position="35"/>
    </location>
</feature>
<proteinExistence type="predicted"/>
<protein>
    <submittedName>
        <fullName evidence="2">Uncharacterized protein</fullName>
    </submittedName>
</protein>
<accession>A0A0D9WC47</accession>
<feature type="region of interest" description="Disordered" evidence="1">
    <location>
        <begin position="54"/>
        <end position="84"/>
    </location>
</feature>
<name>A0A0D9WC47_9ORYZ</name>
<evidence type="ECO:0000256" key="1">
    <source>
        <dbReference type="SAM" id="MobiDB-lite"/>
    </source>
</evidence>
<dbReference type="Proteomes" id="UP000032180">
    <property type="component" value="Chromosome 5"/>
</dbReference>
<dbReference type="Gramene" id="LPERR05G01240.2">
    <property type="protein sequence ID" value="LPERR05G01240.2"/>
    <property type="gene ID" value="LPERR05G01240"/>
</dbReference>